<keyword evidence="2" id="KW-1277">Toxin-antitoxin system</keyword>
<evidence type="ECO:0000256" key="8">
    <source>
        <dbReference type="ARBA" id="ARBA00022842"/>
    </source>
</evidence>
<organism evidence="14 15">
    <name type="scientific">Methanospirillum stamsii</name>
    <dbReference type="NCBI Taxonomy" id="1277351"/>
    <lineage>
        <taxon>Archaea</taxon>
        <taxon>Methanobacteriati</taxon>
        <taxon>Methanobacteriota</taxon>
        <taxon>Stenosarchaea group</taxon>
        <taxon>Methanomicrobia</taxon>
        <taxon>Methanomicrobiales</taxon>
        <taxon>Methanospirillaceae</taxon>
        <taxon>Methanospirillum</taxon>
    </lineage>
</organism>
<evidence type="ECO:0000256" key="3">
    <source>
        <dbReference type="ARBA" id="ARBA00022679"/>
    </source>
</evidence>
<dbReference type="PANTHER" id="PTHR33571">
    <property type="entry name" value="SSL8005 PROTEIN"/>
    <property type="match status" value="1"/>
</dbReference>
<gene>
    <name evidence="14" type="ORF">DLD82_00590</name>
</gene>
<dbReference type="Proteomes" id="UP000245934">
    <property type="component" value="Unassembled WGS sequence"/>
</dbReference>
<comment type="caution">
    <text evidence="14">The sequence shown here is derived from an EMBL/GenBank/DDBJ whole genome shotgun (WGS) entry which is preliminary data.</text>
</comment>
<accession>A0A2V2NC52</accession>
<evidence type="ECO:0000256" key="1">
    <source>
        <dbReference type="ARBA" id="ARBA00001946"/>
    </source>
</evidence>
<comment type="similarity">
    <text evidence="10">Belongs to the MntA antitoxin family.</text>
</comment>
<evidence type="ECO:0000256" key="2">
    <source>
        <dbReference type="ARBA" id="ARBA00022649"/>
    </source>
</evidence>
<name>A0A2V2NC52_9EURY</name>
<dbReference type="GO" id="GO:0005524">
    <property type="term" value="F:ATP binding"/>
    <property type="evidence" value="ECO:0007669"/>
    <property type="project" value="UniProtKB-KW"/>
</dbReference>
<keyword evidence="7" id="KW-0067">ATP-binding</keyword>
<dbReference type="GO" id="GO:0070733">
    <property type="term" value="F:AMPylase activity"/>
    <property type="evidence" value="ECO:0007669"/>
    <property type="project" value="UniProtKB-EC"/>
</dbReference>
<sequence length="102" mass="11430">MVDIQKVEKLEDIQALRDTIVTIAQSHGAHNIRVFGSFIRGEQNPDSDLDLLADIDPDKSLLDQAAIIRELEGLLNIKVDLVEPGCLHWYIKDAIMQEAIPL</sequence>
<evidence type="ECO:0000256" key="5">
    <source>
        <dbReference type="ARBA" id="ARBA00022723"/>
    </source>
</evidence>
<dbReference type="SUPFAM" id="SSF81301">
    <property type="entry name" value="Nucleotidyltransferase"/>
    <property type="match status" value="1"/>
</dbReference>
<feature type="domain" description="Polymerase nucleotidyl transferase" evidence="13">
    <location>
        <begin position="30"/>
        <end position="100"/>
    </location>
</feature>
<evidence type="ECO:0000256" key="9">
    <source>
        <dbReference type="ARBA" id="ARBA00034531"/>
    </source>
</evidence>
<protein>
    <recommendedName>
        <fullName evidence="9">protein adenylyltransferase</fullName>
        <ecNumber evidence="9">2.7.7.108</ecNumber>
    </recommendedName>
</protein>
<evidence type="ECO:0000256" key="4">
    <source>
        <dbReference type="ARBA" id="ARBA00022695"/>
    </source>
</evidence>
<comment type="catalytic activity">
    <reaction evidence="11">
        <text>O-(5'-adenylyl)-L-tyrosyl-[protein] + ATP = O-[5'-(adenylyl-(5'-&gt;3')-adenylyl)]-L-tyrosyl-[protein] + diphosphate</text>
        <dbReference type="Rhea" id="RHEA:66528"/>
        <dbReference type="Rhea" id="RHEA-COMP:13846"/>
        <dbReference type="Rhea" id="RHEA-COMP:17046"/>
        <dbReference type="ChEBI" id="CHEBI:30616"/>
        <dbReference type="ChEBI" id="CHEBI:33019"/>
        <dbReference type="ChEBI" id="CHEBI:83624"/>
        <dbReference type="ChEBI" id="CHEBI:167160"/>
    </reaction>
</comment>
<keyword evidence="8" id="KW-0460">Magnesium</keyword>
<proteinExistence type="inferred from homology"/>
<comment type="cofactor">
    <cofactor evidence="1">
        <name>Mg(2+)</name>
        <dbReference type="ChEBI" id="CHEBI:18420"/>
    </cofactor>
</comment>
<dbReference type="GO" id="GO:0046872">
    <property type="term" value="F:metal ion binding"/>
    <property type="evidence" value="ECO:0007669"/>
    <property type="project" value="UniProtKB-KW"/>
</dbReference>
<dbReference type="GeneID" id="97610317"/>
<reference evidence="14 15" key="1">
    <citation type="submission" date="2018-05" db="EMBL/GenBank/DDBJ databases">
        <title>Draft genome of Methanospirillum stamsii Pt1.</title>
        <authorList>
            <person name="Dueholm M.S."/>
            <person name="Nielsen P.H."/>
            <person name="Bakmann L.F."/>
            <person name="Otzen D.E."/>
        </authorList>
    </citation>
    <scope>NUCLEOTIDE SEQUENCE [LARGE SCALE GENOMIC DNA]</scope>
    <source>
        <strain evidence="14 15">Pt1</strain>
    </source>
</reference>
<keyword evidence="15" id="KW-1185">Reference proteome</keyword>
<dbReference type="CDD" id="cd05403">
    <property type="entry name" value="NT_KNTase_like"/>
    <property type="match status" value="1"/>
</dbReference>
<evidence type="ECO:0000259" key="13">
    <source>
        <dbReference type="Pfam" id="PF01909"/>
    </source>
</evidence>
<keyword evidence="3 14" id="KW-0808">Transferase</keyword>
<keyword evidence="4" id="KW-0548">Nucleotidyltransferase</keyword>
<dbReference type="EC" id="2.7.7.108" evidence="9"/>
<dbReference type="InterPro" id="IPR002934">
    <property type="entry name" value="Polymerase_NTP_transf_dom"/>
</dbReference>
<dbReference type="EMBL" id="QGMZ01000001">
    <property type="protein sequence ID" value="PWR76340.1"/>
    <property type="molecule type" value="Genomic_DNA"/>
</dbReference>
<evidence type="ECO:0000313" key="14">
    <source>
        <dbReference type="EMBL" id="PWR76340.1"/>
    </source>
</evidence>
<evidence type="ECO:0000256" key="7">
    <source>
        <dbReference type="ARBA" id="ARBA00022840"/>
    </source>
</evidence>
<keyword evidence="5" id="KW-0479">Metal-binding</keyword>
<evidence type="ECO:0000313" key="15">
    <source>
        <dbReference type="Proteomes" id="UP000245934"/>
    </source>
</evidence>
<evidence type="ECO:0000256" key="11">
    <source>
        <dbReference type="ARBA" id="ARBA00047518"/>
    </source>
</evidence>
<evidence type="ECO:0000256" key="6">
    <source>
        <dbReference type="ARBA" id="ARBA00022741"/>
    </source>
</evidence>
<dbReference type="AlphaFoldDB" id="A0A2V2NC52"/>
<dbReference type="OrthoDB" id="61846at2157"/>
<dbReference type="PANTHER" id="PTHR33571:SF12">
    <property type="entry name" value="BSL3053 PROTEIN"/>
    <property type="match status" value="1"/>
</dbReference>
<dbReference type="Pfam" id="PF01909">
    <property type="entry name" value="NTP_transf_2"/>
    <property type="match status" value="1"/>
</dbReference>
<keyword evidence="6" id="KW-0547">Nucleotide-binding</keyword>
<dbReference type="InterPro" id="IPR043519">
    <property type="entry name" value="NT_sf"/>
</dbReference>
<comment type="catalytic activity">
    <reaction evidence="12">
        <text>L-tyrosyl-[protein] + ATP = O-(5'-adenylyl)-L-tyrosyl-[protein] + diphosphate</text>
        <dbReference type="Rhea" id="RHEA:54288"/>
        <dbReference type="Rhea" id="RHEA-COMP:10136"/>
        <dbReference type="Rhea" id="RHEA-COMP:13846"/>
        <dbReference type="ChEBI" id="CHEBI:30616"/>
        <dbReference type="ChEBI" id="CHEBI:33019"/>
        <dbReference type="ChEBI" id="CHEBI:46858"/>
        <dbReference type="ChEBI" id="CHEBI:83624"/>
        <dbReference type="EC" id="2.7.7.108"/>
    </reaction>
</comment>
<evidence type="ECO:0000256" key="12">
    <source>
        <dbReference type="ARBA" id="ARBA00048696"/>
    </source>
</evidence>
<dbReference type="InterPro" id="IPR052038">
    <property type="entry name" value="Type-VII_TA_antitoxin"/>
</dbReference>
<evidence type="ECO:0000256" key="10">
    <source>
        <dbReference type="ARBA" id="ARBA00038276"/>
    </source>
</evidence>
<dbReference type="Gene3D" id="3.30.460.10">
    <property type="entry name" value="Beta Polymerase, domain 2"/>
    <property type="match status" value="1"/>
</dbReference>
<dbReference type="RefSeq" id="WP_109939159.1">
    <property type="nucleotide sequence ID" value="NZ_CP176366.1"/>
</dbReference>